<dbReference type="AlphaFoldDB" id="A0A149TLM8"/>
<organism evidence="1 2">
    <name type="scientific">Gluconobacter albidus</name>
    <dbReference type="NCBI Taxonomy" id="318683"/>
    <lineage>
        <taxon>Bacteria</taxon>
        <taxon>Pseudomonadati</taxon>
        <taxon>Pseudomonadota</taxon>
        <taxon>Alphaproteobacteria</taxon>
        <taxon>Acetobacterales</taxon>
        <taxon>Acetobacteraceae</taxon>
        <taxon>Gluconobacter</taxon>
    </lineage>
</organism>
<evidence type="ECO:0000313" key="1">
    <source>
        <dbReference type="EMBL" id="KXV49508.1"/>
    </source>
</evidence>
<name>A0A149TLM8_9PROT</name>
<sequence>MTNTDATSVPPTLIPALKRLTRQAEENAVGSEEFENASVGEVADARVVAEGLAKIGIEVSPKVAYQVWSLVSENYQAGWLDGPRNVEDASQAVLGLCRDIADGAYYAGFSGKGQ</sequence>
<protein>
    <submittedName>
        <fullName evidence="1">Uncharacterized protein</fullName>
    </submittedName>
</protein>
<proteinExistence type="predicted"/>
<accession>A0A149TLM8</accession>
<dbReference type="PATRIC" id="fig|318683.6.peg.1886"/>
<gene>
    <name evidence="1" type="ORF">AD945_04050</name>
</gene>
<comment type="caution">
    <text evidence="1">The sequence shown here is derived from an EMBL/GenBank/DDBJ whole genome shotgun (WGS) entry which is preliminary data.</text>
</comment>
<dbReference type="Proteomes" id="UP000075636">
    <property type="component" value="Unassembled WGS sequence"/>
</dbReference>
<dbReference type="EMBL" id="LHZR01000094">
    <property type="protein sequence ID" value="KXV49508.1"/>
    <property type="molecule type" value="Genomic_DNA"/>
</dbReference>
<reference evidence="1 2" key="1">
    <citation type="submission" date="2015-06" db="EMBL/GenBank/DDBJ databases">
        <title>Improved classification and identification of acetic acid bacteria using matrix-assisted laser desorption/ionization time-of-flight mass spectrometry; Gluconobacter nephelii and Gluconobacter uchimurae are later heterotypic synonyms of Gluconobacter japonicus and Gluconobacter oxydans, respectively.</title>
        <authorList>
            <person name="Li L."/>
            <person name="Cleenwerck I."/>
            <person name="De Vuyst L."/>
            <person name="Vandamme P."/>
        </authorList>
    </citation>
    <scope>NUCLEOTIDE SEQUENCE [LARGE SCALE GENOMIC DNA]</scope>
    <source>
        <strain evidence="1 2">LMG 1768</strain>
    </source>
</reference>
<evidence type="ECO:0000313" key="2">
    <source>
        <dbReference type="Proteomes" id="UP000075636"/>
    </source>
</evidence>